<keyword evidence="3" id="KW-1185">Reference proteome</keyword>
<feature type="region of interest" description="Disordered" evidence="1">
    <location>
        <begin position="60"/>
        <end position="82"/>
    </location>
</feature>
<reference evidence="2 3" key="1">
    <citation type="submission" date="2019-02" db="EMBL/GenBank/DDBJ databases">
        <title>Genomic data mining of an Antarctic deep-sea actinobacterium, Janibacterlimosus P3-3-X1.</title>
        <authorList>
            <person name="Liao L."/>
            <person name="Chen B."/>
        </authorList>
    </citation>
    <scope>NUCLEOTIDE SEQUENCE [LARGE SCALE GENOMIC DNA]</scope>
    <source>
        <strain evidence="2 3">P3-3-X1</strain>
    </source>
</reference>
<dbReference type="EMBL" id="CP036164">
    <property type="protein sequence ID" value="QBF45212.1"/>
    <property type="molecule type" value="Genomic_DNA"/>
</dbReference>
<protein>
    <submittedName>
        <fullName evidence="2">Uncharacterized protein</fullName>
    </submittedName>
</protein>
<proteinExistence type="predicted"/>
<dbReference type="Proteomes" id="UP000290408">
    <property type="component" value="Chromosome"/>
</dbReference>
<gene>
    <name evidence="2" type="ORF">EXU32_02365</name>
</gene>
<accession>A0A4P6MRI3</accession>
<dbReference type="KEGG" id="jli:EXU32_02365"/>
<evidence type="ECO:0000313" key="3">
    <source>
        <dbReference type="Proteomes" id="UP000290408"/>
    </source>
</evidence>
<evidence type="ECO:0000256" key="1">
    <source>
        <dbReference type="SAM" id="MobiDB-lite"/>
    </source>
</evidence>
<dbReference type="RefSeq" id="WP_130628452.1">
    <property type="nucleotide sequence ID" value="NZ_CP036164.1"/>
</dbReference>
<dbReference type="AlphaFoldDB" id="A0A4P6MRI3"/>
<sequence length="82" mass="8715">MLTQALAFGPVAVVLAEAELLEDVRELLDDDGAVVEDSEEEDVALVEDVAEEVEVEVVAPPPVSDPHPTRARTARPAAARGR</sequence>
<organism evidence="2 3">
    <name type="scientific">Janibacter limosus</name>
    <dbReference type="NCBI Taxonomy" id="53458"/>
    <lineage>
        <taxon>Bacteria</taxon>
        <taxon>Bacillati</taxon>
        <taxon>Actinomycetota</taxon>
        <taxon>Actinomycetes</taxon>
        <taxon>Micrococcales</taxon>
        <taxon>Intrasporangiaceae</taxon>
        <taxon>Janibacter</taxon>
    </lineage>
</organism>
<name>A0A4P6MRI3_9MICO</name>
<evidence type="ECO:0000313" key="2">
    <source>
        <dbReference type="EMBL" id="QBF45212.1"/>
    </source>
</evidence>